<dbReference type="OrthoDB" id="441517at2759"/>
<dbReference type="OMA" id="APIVTYP"/>
<feature type="compositionally biased region" description="Basic and acidic residues" evidence="1">
    <location>
        <begin position="1"/>
        <end position="10"/>
    </location>
</feature>
<feature type="compositionally biased region" description="Polar residues" evidence="1">
    <location>
        <begin position="19"/>
        <end position="33"/>
    </location>
</feature>
<feature type="region of interest" description="Disordered" evidence="1">
    <location>
        <begin position="74"/>
        <end position="119"/>
    </location>
</feature>
<sequence>MGDSDKKESEPATAPEPGESSTQDDVQPESQSTLDVARRFLQTDEVRQASRGEKETFLAIKGLSETEIEALLDEDADAVASGSSETTDKSQEAAAEAAAVTTTENSEMPTSKHPAPVPKPVMPTRPLPVPVPEPQQPSTRPLLNPIPESTTYRAPIVTYPEFMTRRQRAPPLVTASGFMQTAAALAGFATVVYGASQYVLTPMVSSLTDARAEVYEQVSQRLDTLVSKLEETVSEAPPAPFTKNTATTTAATTGRQQDGDNDAASSCGDPTEVFHRDVGVQTDVVPPMMLGRRLAMRQKQEDARDPTGAQVRRLRHMTATLKEVKFDIATETDGQAEIKSSLETVITQLGGPSYRPPYRNLDGNPALAFGFSTWSPVTKYYADEAAKELTKNIRGVKGVLLTSRSFPAAGR</sequence>
<evidence type="ECO:0000313" key="5">
    <source>
        <dbReference type="Proteomes" id="UP000011715"/>
    </source>
</evidence>
<dbReference type="EMBL" id="ADBL01002693">
    <property type="status" value="NOT_ANNOTATED_CDS"/>
    <property type="molecule type" value="Genomic_DNA"/>
</dbReference>
<dbReference type="EnsemblFungi" id="MAPG_10938T0">
    <property type="protein sequence ID" value="MAPG_10938T0"/>
    <property type="gene ID" value="MAPG_10938"/>
</dbReference>
<keyword evidence="5" id="KW-1185">Reference proteome</keyword>
<dbReference type="eggNOG" id="ENOG502S3Q3">
    <property type="taxonomic scope" value="Eukaryota"/>
</dbReference>
<dbReference type="EMBL" id="GL876978">
    <property type="protein sequence ID" value="KLU91991.1"/>
    <property type="molecule type" value="Genomic_DNA"/>
</dbReference>
<organism evidence="4 5">
    <name type="scientific">Magnaporthiopsis poae (strain ATCC 64411 / 73-15)</name>
    <name type="common">Kentucky bluegrass fungus</name>
    <name type="synonym">Magnaporthe poae</name>
    <dbReference type="NCBI Taxonomy" id="644358"/>
    <lineage>
        <taxon>Eukaryota</taxon>
        <taxon>Fungi</taxon>
        <taxon>Dikarya</taxon>
        <taxon>Ascomycota</taxon>
        <taxon>Pezizomycotina</taxon>
        <taxon>Sordariomycetes</taxon>
        <taxon>Sordariomycetidae</taxon>
        <taxon>Magnaporthales</taxon>
        <taxon>Magnaporthaceae</taxon>
        <taxon>Magnaporthiopsis</taxon>
    </lineage>
</organism>
<dbReference type="Proteomes" id="UP000011715">
    <property type="component" value="Unassembled WGS sequence"/>
</dbReference>
<dbReference type="VEuPathDB" id="FungiDB:MAPG_10938"/>
<feature type="compositionally biased region" description="Low complexity" evidence="1">
    <location>
        <begin position="241"/>
        <end position="253"/>
    </location>
</feature>
<reference evidence="5" key="1">
    <citation type="submission" date="2010-05" db="EMBL/GenBank/DDBJ databases">
        <title>The genome sequence of Magnaporthe poae strain ATCC 64411.</title>
        <authorList>
            <person name="Ma L.-J."/>
            <person name="Dead R."/>
            <person name="Young S."/>
            <person name="Zeng Q."/>
            <person name="Koehrsen M."/>
            <person name="Alvarado L."/>
            <person name="Berlin A."/>
            <person name="Chapman S.B."/>
            <person name="Chen Z."/>
            <person name="Freedman E."/>
            <person name="Gellesch M."/>
            <person name="Goldberg J."/>
            <person name="Griggs A."/>
            <person name="Gujja S."/>
            <person name="Heilman E.R."/>
            <person name="Heiman D."/>
            <person name="Hepburn T."/>
            <person name="Howarth C."/>
            <person name="Jen D."/>
            <person name="Larson L."/>
            <person name="Mehta T."/>
            <person name="Neiman D."/>
            <person name="Pearson M."/>
            <person name="Roberts A."/>
            <person name="Saif S."/>
            <person name="Shea T."/>
            <person name="Shenoy N."/>
            <person name="Sisk P."/>
            <person name="Stolte C."/>
            <person name="Sykes S."/>
            <person name="Walk T."/>
            <person name="White J."/>
            <person name="Yandava C."/>
            <person name="Haas B."/>
            <person name="Nusbaum C."/>
            <person name="Birren B."/>
        </authorList>
    </citation>
    <scope>NUCLEOTIDE SEQUENCE [LARGE SCALE GENOMIC DNA]</scope>
    <source>
        <strain evidence="5">ATCC 64411 / 73-15</strain>
    </source>
</reference>
<reference evidence="3" key="3">
    <citation type="submission" date="2011-03" db="EMBL/GenBank/DDBJ databases">
        <title>Annotation of Magnaporthe poae ATCC 64411.</title>
        <authorList>
            <person name="Ma L.-J."/>
            <person name="Dead R."/>
            <person name="Young S.K."/>
            <person name="Zeng Q."/>
            <person name="Gargeya S."/>
            <person name="Fitzgerald M."/>
            <person name="Haas B."/>
            <person name="Abouelleil A."/>
            <person name="Alvarado L."/>
            <person name="Arachchi H.M."/>
            <person name="Berlin A."/>
            <person name="Brown A."/>
            <person name="Chapman S.B."/>
            <person name="Chen Z."/>
            <person name="Dunbar C."/>
            <person name="Freedman E."/>
            <person name="Gearin G."/>
            <person name="Gellesch M."/>
            <person name="Goldberg J."/>
            <person name="Griggs A."/>
            <person name="Gujja S."/>
            <person name="Heiman D."/>
            <person name="Howarth C."/>
            <person name="Larson L."/>
            <person name="Lui A."/>
            <person name="MacDonald P.J.P."/>
            <person name="Mehta T."/>
            <person name="Montmayeur A."/>
            <person name="Murphy C."/>
            <person name="Neiman D."/>
            <person name="Pearson M."/>
            <person name="Priest M."/>
            <person name="Roberts A."/>
            <person name="Saif S."/>
            <person name="Shea T."/>
            <person name="Shenoy N."/>
            <person name="Sisk P."/>
            <person name="Stolte C."/>
            <person name="Sykes S."/>
            <person name="Yandava C."/>
            <person name="Wortman J."/>
            <person name="Nusbaum C."/>
            <person name="Birren B."/>
        </authorList>
    </citation>
    <scope>NUCLEOTIDE SEQUENCE</scope>
    <source>
        <strain evidence="3">ATCC 64411</strain>
    </source>
</reference>
<feature type="compositionally biased region" description="Low complexity" evidence="1">
    <location>
        <begin position="92"/>
        <end position="104"/>
    </location>
</feature>
<evidence type="ECO:0000256" key="1">
    <source>
        <dbReference type="SAM" id="MobiDB-lite"/>
    </source>
</evidence>
<dbReference type="InterPro" id="IPR036388">
    <property type="entry name" value="WH-like_DNA-bd_sf"/>
</dbReference>
<dbReference type="AlphaFoldDB" id="A0A0C4EDX8"/>
<dbReference type="InterPro" id="IPR006785">
    <property type="entry name" value="Pex14_N"/>
</dbReference>
<accession>A0A0C4EDX8</accession>
<reference evidence="4" key="4">
    <citation type="journal article" date="2015" name="G3 (Bethesda)">
        <title>Genome sequences of three phytopathogenic species of the Magnaporthaceae family of fungi.</title>
        <authorList>
            <person name="Okagaki L.H."/>
            <person name="Nunes C.C."/>
            <person name="Sailsbery J."/>
            <person name="Clay B."/>
            <person name="Brown D."/>
            <person name="John T."/>
            <person name="Oh Y."/>
            <person name="Young N."/>
            <person name="Fitzgerald M."/>
            <person name="Haas B.J."/>
            <person name="Zeng Q."/>
            <person name="Young S."/>
            <person name="Adiconis X."/>
            <person name="Fan L."/>
            <person name="Levin J.Z."/>
            <person name="Mitchell T.K."/>
            <person name="Okubara P.A."/>
            <person name="Farman M.L."/>
            <person name="Kohn L.M."/>
            <person name="Birren B."/>
            <person name="Ma L.-J."/>
            <person name="Dean R.A."/>
        </authorList>
    </citation>
    <scope>NUCLEOTIDE SEQUENCE</scope>
    <source>
        <strain evidence="4">ATCC 64411 / 73-15</strain>
    </source>
</reference>
<evidence type="ECO:0000313" key="4">
    <source>
        <dbReference type="EnsemblFungi" id="MAPG_10938T0"/>
    </source>
</evidence>
<reference evidence="4" key="5">
    <citation type="submission" date="2015-06" db="UniProtKB">
        <authorList>
            <consortium name="EnsemblFungi"/>
        </authorList>
    </citation>
    <scope>IDENTIFICATION</scope>
    <source>
        <strain evidence="4">ATCC 64411</strain>
    </source>
</reference>
<feature type="region of interest" description="Disordered" evidence="1">
    <location>
        <begin position="232"/>
        <end position="272"/>
    </location>
</feature>
<evidence type="ECO:0000259" key="2">
    <source>
        <dbReference type="Pfam" id="PF04695"/>
    </source>
</evidence>
<feature type="domain" description="Peroxisome membrane anchor protein Pex14p N-terminal" evidence="2">
    <location>
        <begin position="30"/>
        <end position="74"/>
    </location>
</feature>
<dbReference type="Pfam" id="PF04695">
    <property type="entry name" value="Pex14_N"/>
    <property type="match status" value="1"/>
</dbReference>
<reference evidence="3" key="2">
    <citation type="submission" date="2010-05" db="EMBL/GenBank/DDBJ databases">
        <title>The Genome Sequence of Magnaporthe poae strain ATCC 64411.</title>
        <authorList>
            <consortium name="The Broad Institute Genome Sequencing Platform"/>
            <consortium name="Broad Institute Genome Sequencing Center for Infectious Disease"/>
            <person name="Ma L.-J."/>
            <person name="Dead R."/>
            <person name="Young S."/>
            <person name="Zeng Q."/>
            <person name="Koehrsen M."/>
            <person name="Alvarado L."/>
            <person name="Berlin A."/>
            <person name="Chapman S.B."/>
            <person name="Chen Z."/>
            <person name="Freedman E."/>
            <person name="Gellesch M."/>
            <person name="Goldberg J."/>
            <person name="Griggs A."/>
            <person name="Gujja S."/>
            <person name="Heilman E.R."/>
            <person name="Heiman D."/>
            <person name="Hepburn T."/>
            <person name="Howarth C."/>
            <person name="Jen D."/>
            <person name="Larson L."/>
            <person name="Mehta T."/>
            <person name="Neiman D."/>
            <person name="Pearson M."/>
            <person name="Roberts A."/>
            <person name="Saif S."/>
            <person name="Shea T."/>
            <person name="Shenoy N."/>
            <person name="Sisk P."/>
            <person name="Stolte C."/>
            <person name="Sykes S."/>
            <person name="Walk T."/>
            <person name="White J."/>
            <person name="Yandava C."/>
            <person name="Haas B."/>
            <person name="Nusbaum C."/>
            <person name="Birren B."/>
        </authorList>
    </citation>
    <scope>NUCLEOTIDE SEQUENCE</scope>
    <source>
        <strain evidence="3">ATCC 64411</strain>
    </source>
</reference>
<proteinExistence type="predicted"/>
<evidence type="ECO:0000313" key="3">
    <source>
        <dbReference type="EMBL" id="KLU91991.1"/>
    </source>
</evidence>
<dbReference type="STRING" id="644358.A0A0C4EDX8"/>
<feature type="region of interest" description="Disordered" evidence="1">
    <location>
        <begin position="1"/>
        <end position="33"/>
    </location>
</feature>
<gene>
    <name evidence="3" type="ORF">MAPG_10938</name>
</gene>
<name>A0A0C4EDX8_MAGP6</name>
<dbReference type="Gene3D" id="1.10.10.10">
    <property type="entry name" value="Winged helix-like DNA-binding domain superfamily/Winged helix DNA-binding domain"/>
    <property type="match status" value="1"/>
</dbReference>
<protein>
    <submittedName>
        <fullName evidence="3">Peroxin 14/17</fullName>
    </submittedName>
</protein>